<protein>
    <submittedName>
        <fullName evidence="1">Uncharacterized protein</fullName>
    </submittedName>
</protein>
<evidence type="ECO:0000313" key="1">
    <source>
        <dbReference type="EMBL" id="PJF31826.1"/>
    </source>
</evidence>
<name>A0A2M8P2R4_9CHLR</name>
<organism evidence="1 2">
    <name type="scientific">Candidatus Thermofonsia Clade 1 bacterium</name>
    <dbReference type="NCBI Taxonomy" id="2364210"/>
    <lineage>
        <taxon>Bacteria</taxon>
        <taxon>Bacillati</taxon>
        <taxon>Chloroflexota</taxon>
        <taxon>Candidatus Thermofontia</taxon>
        <taxon>Candidatus Thermofonsia Clade 1</taxon>
    </lineage>
</organism>
<evidence type="ECO:0000313" key="2">
    <source>
        <dbReference type="Proteomes" id="UP000228921"/>
    </source>
</evidence>
<gene>
    <name evidence="1" type="ORF">CUN51_02465</name>
</gene>
<reference evidence="1 2" key="1">
    <citation type="submission" date="2017-11" db="EMBL/GenBank/DDBJ databases">
        <title>Evolution of Phototrophy in the Chloroflexi Phylum Driven by Horizontal Gene Transfer.</title>
        <authorList>
            <person name="Ward L.M."/>
            <person name="Hemp J."/>
            <person name="Shih P.M."/>
            <person name="Mcglynn S.E."/>
            <person name="Fischer W."/>
        </authorList>
    </citation>
    <scope>NUCLEOTIDE SEQUENCE [LARGE SCALE GENOMIC DNA]</scope>
    <source>
        <strain evidence="1">CP2_2F</strain>
    </source>
</reference>
<dbReference type="Proteomes" id="UP000228921">
    <property type="component" value="Unassembled WGS sequence"/>
</dbReference>
<dbReference type="EMBL" id="PGTK01000002">
    <property type="protein sequence ID" value="PJF31826.1"/>
    <property type="molecule type" value="Genomic_DNA"/>
</dbReference>
<sequence length="189" mass="21197">MVADEAVAALILRHVQRYVALDILDVYKLLHQGVFGAGHAVSNPRAAREWLEKECEKLTPNAAEPLLESVHPYDEIVRLNLRPYLAQGGNLKKLLDAFIRSAAQPRGDAETMAHWWNIFHSMTQAGNPLANRFSERTVALIGRTRAAEKWSATQHSPPYDQTHKPAYRVLDLQTALELVQAQNMNGKVV</sequence>
<comment type="caution">
    <text evidence="1">The sequence shown here is derived from an EMBL/GenBank/DDBJ whole genome shotgun (WGS) entry which is preliminary data.</text>
</comment>
<proteinExistence type="predicted"/>
<dbReference type="AlphaFoldDB" id="A0A2M8P2R4"/>
<accession>A0A2M8P2R4</accession>